<dbReference type="PROSITE" id="PS50113">
    <property type="entry name" value="PAC"/>
    <property type="match status" value="2"/>
</dbReference>
<organism evidence="10 11">
    <name type="scientific">Maribacter vaceletii</name>
    <dbReference type="NCBI Taxonomy" id="1206816"/>
    <lineage>
        <taxon>Bacteria</taxon>
        <taxon>Pseudomonadati</taxon>
        <taxon>Bacteroidota</taxon>
        <taxon>Flavobacteriia</taxon>
        <taxon>Flavobacteriales</taxon>
        <taxon>Flavobacteriaceae</taxon>
        <taxon>Maribacter</taxon>
    </lineage>
</organism>
<keyword evidence="4" id="KW-0808">Transferase</keyword>
<sequence>MDNKEVTLLKKALERQKKARQQAERILEEKSKELYDASLHLKETNKILENLLDQKTAEIDNVFVNIIDPYLIMDLGGKIIKMNGAAEEFLGFTKDDNVKLTELIHPNYKEYSKASFKSLYTTGLIRKFRPGIITKHNELKFIEVNGSLIKDKKGNVSGAQGVFRDVTSELEMKNLLDLQRQRLDIIVEHSPLGIWLTANDALVKVNATMQKMLGYTEEELQTINPMDITSLESLQASKDYRQKMFNGEIDDFSVVKKYLRKDGTSFSAKTSVNAVRNNKGELKYEVALIEDITQEIALEEEKKQLVKDLESSNKGLQEYAHIVSHDLKSPLRSISALTTWMYEDYKDKLDENGVYNLKMMQDKVESMDKLIDGILKYSTIKSDNLDNSIVDVNEVVQEIKDIIFIPDHVTVKTANKLPTIYADRTKIHQLIQNFLSNAVVHIEREKGLVEVGCEDRDTHWEFSVKDNGVGIPKEYHEKIFKIFQSIGNKERSTGIGLSIVKKIIDLYEGKVWLESEIGVGTTFFFTLKKQDENTTSN</sequence>
<dbReference type="PANTHER" id="PTHR43304:SF1">
    <property type="entry name" value="PAC DOMAIN-CONTAINING PROTEIN"/>
    <property type="match status" value="1"/>
</dbReference>
<keyword evidence="6" id="KW-0175">Coiled coil</keyword>
<dbReference type="EMBL" id="RBIQ01000007">
    <property type="protein sequence ID" value="RKR14195.1"/>
    <property type="molecule type" value="Genomic_DNA"/>
</dbReference>
<evidence type="ECO:0000256" key="3">
    <source>
        <dbReference type="ARBA" id="ARBA00022553"/>
    </source>
</evidence>
<reference evidence="10 11" key="1">
    <citation type="submission" date="2018-10" db="EMBL/GenBank/DDBJ databases">
        <title>Genomic Encyclopedia of Archaeal and Bacterial Type Strains, Phase II (KMG-II): from individual species to whole genera.</title>
        <authorList>
            <person name="Goeker M."/>
        </authorList>
    </citation>
    <scope>NUCLEOTIDE SEQUENCE [LARGE SCALE GENOMIC DNA]</scope>
    <source>
        <strain evidence="10 11">DSM 25230</strain>
    </source>
</reference>
<dbReference type="Pfam" id="PF02518">
    <property type="entry name" value="HATPase_c"/>
    <property type="match status" value="1"/>
</dbReference>
<protein>
    <recommendedName>
        <fullName evidence="2">histidine kinase</fullName>
        <ecNumber evidence="2">2.7.13.3</ecNumber>
    </recommendedName>
</protein>
<evidence type="ECO:0000256" key="5">
    <source>
        <dbReference type="ARBA" id="ARBA00022777"/>
    </source>
</evidence>
<dbReference type="SMART" id="SM00387">
    <property type="entry name" value="HATPase_c"/>
    <property type="match status" value="1"/>
</dbReference>
<dbReference type="InterPro" id="IPR004358">
    <property type="entry name" value="Sig_transdc_His_kin-like_C"/>
</dbReference>
<name>A0A495EBD5_9FLAO</name>
<dbReference type="Pfam" id="PF00989">
    <property type="entry name" value="PAS"/>
    <property type="match status" value="1"/>
</dbReference>
<dbReference type="InterPro" id="IPR003661">
    <property type="entry name" value="HisK_dim/P_dom"/>
</dbReference>
<dbReference type="InterPro" id="IPR000014">
    <property type="entry name" value="PAS"/>
</dbReference>
<dbReference type="Gene3D" id="3.30.565.10">
    <property type="entry name" value="Histidine kinase-like ATPase, C-terminal domain"/>
    <property type="match status" value="1"/>
</dbReference>
<keyword evidence="3" id="KW-0597">Phosphoprotein</keyword>
<dbReference type="GO" id="GO:0000155">
    <property type="term" value="F:phosphorelay sensor kinase activity"/>
    <property type="evidence" value="ECO:0007669"/>
    <property type="project" value="InterPro"/>
</dbReference>
<accession>A0A495EBD5</accession>
<evidence type="ECO:0000256" key="1">
    <source>
        <dbReference type="ARBA" id="ARBA00000085"/>
    </source>
</evidence>
<dbReference type="OrthoDB" id="9781208at2"/>
<evidence type="ECO:0000256" key="2">
    <source>
        <dbReference type="ARBA" id="ARBA00012438"/>
    </source>
</evidence>
<dbReference type="InterPro" id="IPR036097">
    <property type="entry name" value="HisK_dim/P_sf"/>
</dbReference>
<evidence type="ECO:0000313" key="11">
    <source>
        <dbReference type="Proteomes" id="UP000269412"/>
    </source>
</evidence>
<dbReference type="InterPro" id="IPR003594">
    <property type="entry name" value="HATPase_dom"/>
</dbReference>
<feature type="domain" description="PAC" evidence="9">
    <location>
        <begin position="126"/>
        <end position="178"/>
    </location>
</feature>
<dbReference type="Pfam" id="PF13426">
    <property type="entry name" value="PAS_9"/>
    <property type="match status" value="1"/>
</dbReference>
<dbReference type="CDD" id="cd00082">
    <property type="entry name" value="HisKA"/>
    <property type="match status" value="1"/>
</dbReference>
<dbReference type="Proteomes" id="UP000269412">
    <property type="component" value="Unassembled WGS sequence"/>
</dbReference>
<dbReference type="PRINTS" id="PR00344">
    <property type="entry name" value="BCTRLSENSOR"/>
</dbReference>
<dbReference type="InterPro" id="IPR005467">
    <property type="entry name" value="His_kinase_dom"/>
</dbReference>
<dbReference type="SUPFAM" id="SSF55874">
    <property type="entry name" value="ATPase domain of HSP90 chaperone/DNA topoisomerase II/histidine kinase"/>
    <property type="match status" value="1"/>
</dbReference>
<dbReference type="InterPro" id="IPR036890">
    <property type="entry name" value="HATPase_C_sf"/>
</dbReference>
<feature type="domain" description="PAC" evidence="9">
    <location>
        <begin position="252"/>
        <end position="304"/>
    </location>
</feature>
<evidence type="ECO:0000256" key="6">
    <source>
        <dbReference type="SAM" id="Coils"/>
    </source>
</evidence>
<dbReference type="GO" id="GO:0006355">
    <property type="term" value="P:regulation of DNA-templated transcription"/>
    <property type="evidence" value="ECO:0007669"/>
    <property type="project" value="InterPro"/>
</dbReference>
<dbReference type="InterPro" id="IPR013767">
    <property type="entry name" value="PAS_fold"/>
</dbReference>
<dbReference type="PROSITE" id="PS50112">
    <property type="entry name" value="PAS"/>
    <property type="match status" value="1"/>
</dbReference>
<dbReference type="InterPro" id="IPR000700">
    <property type="entry name" value="PAS-assoc_C"/>
</dbReference>
<feature type="domain" description="Histidine kinase" evidence="7">
    <location>
        <begin position="322"/>
        <end position="531"/>
    </location>
</feature>
<dbReference type="CDD" id="cd00130">
    <property type="entry name" value="PAS"/>
    <property type="match status" value="2"/>
</dbReference>
<comment type="caution">
    <text evidence="10">The sequence shown here is derived from an EMBL/GenBank/DDBJ whole genome shotgun (WGS) entry which is preliminary data.</text>
</comment>
<dbReference type="InterPro" id="IPR052162">
    <property type="entry name" value="Sensor_kinase/Photoreceptor"/>
</dbReference>
<dbReference type="Gene3D" id="3.30.450.20">
    <property type="entry name" value="PAS domain"/>
    <property type="match status" value="2"/>
</dbReference>
<dbReference type="Gene3D" id="1.10.287.130">
    <property type="match status" value="1"/>
</dbReference>
<dbReference type="InterPro" id="IPR035965">
    <property type="entry name" value="PAS-like_dom_sf"/>
</dbReference>
<keyword evidence="11" id="KW-1185">Reference proteome</keyword>
<dbReference type="SUPFAM" id="SSF47384">
    <property type="entry name" value="Homodimeric domain of signal transducing histidine kinase"/>
    <property type="match status" value="1"/>
</dbReference>
<dbReference type="PANTHER" id="PTHR43304">
    <property type="entry name" value="PHYTOCHROME-LIKE PROTEIN CPH1"/>
    <property type="match status" value="1"/>
</dbReference>
<dbReference type="EC" id="2.7.13.3" evidence="2"/>
<feature type="domain" description="PAS" evidence="8">
    <location>
        <begin position="55"/>
        <end position="96"/>
    </location>
</feature>
<evidence type="ECO:0000256" key="4">
    <source>
        <dbReference type="ARBA" id="ARBA00022679"/>
    </source>
</evidence>
<evidence type="ECO:0000259" key="9">
    <source>
        <dbReference type="PROSITE" id="PS50113"/>
    </source>
</evidence>
<dbReference type="AlphaFoldDB" id="A0A495EBD5"/>
<dbReference type="Pfam" id="PF00512">
    <property type="entry name" value="HisKA"/>
    <property type="match status" value="1"/>
</dbReference>
<evidence type="ECO:0000259" key="8">
    <source>
        <dbReference type="PROSITE" id="PS50112"/>
    </source>
</evidence>
<keyword evidence="5" id="KW-0418">Kinase</keyword>
<dbReference type="SMART" id="SM00388">
    <property type="entry name" value="HisKA"/>
    <property type="match status" value="1"/>
</dbReference>
<dbReference type="SUPFAM" id="SSF55785">
    <property type="entry name" value="PYP-like sensor domain (PAS domain)"/>
    <property type="match status" value="2"/>
</dbReference>
<dbReference type="InterPro" id="IPR001610">
    <property type="entry name" value="PAC"/>
</dbReference>
<feature type="coiled-coil region" evidence="6">
    <location>
        <begin position="6"/>
        <end position="33"/>
    </location>
</feature>
<evidence type="ECO:0000313" key="10">
    <source>
        <dbReference type="EMBL" id="RKR14195.1"/>
    </source>
</evidence>
<proteinExistence type="predicted"/>
<dbReference type="SMART" id="SM00091">
    <property type="entry name" value="PAS"/>
    <property type="match status" value="2"/>
</dbReference>
<evidence type="ECO:0000259" key="7">
    <source>
        <dbReference type="PROSITE" id="PS50109"/>
    </source>
</evidence>
<gene>
    <name evidence="10" type="ORF">CLV91_0270</name>
</gene>
<dbReference type="NCBIfam" id="TIGR00229">
    <property type="entry name" value="sensory_box"/>
    <property type="match status" value="2"/>
</dbReference>
<dbReference type="PROSITE" id="PS50109">
    <property type="entry name" value="HIS_KIN"/>
    <property type="match status" value="1"/>
</dbReference>
<dbReference type="RefSeq" id="WP_121063203.1">
    <property type="nucleotide sequence ID" value="NZ_RBIQ01000007.1"/>
</dbReference>
<comment type="catalytic activity">
    <reaction evidence="1">
        <text>ATP + protein L-histidine = ADP + protein N-phospho-L-histidine.</text>
        <dbReference type="EC" id="2.7.13.3"/>
    </reaction>
</comment>
<dbReference type="SMART" id="SM00086">
    <property type="entry name" value="PAC"/>
    <property type="match status" value="2"/>
</dbReference>